<proteinExistence type="inferred from homology"/>
<keyword evidence="7" id="KW-0479">Metal-binding</keyword>
<dbReference type="InterPro" id="IPR013083">
    <property type="entry name" value="Znf_RING/FYVE/PHD"/>
</dbReference>
<protein>
    <recommendedName>
        <fullName evidence="4">RING-type E3 ubiquitin transferase</fullName>
        <ecNumber evidence="4">2.3.2.27</ecNumber>
    </recommendedName>
</protein>
<evidence type="ECO:0000313" key="18">
    <source>
        <dbReference type="EMBL" id="CAH0386097.1"/>
    </source>
</evidence>
<dbReference type="PRINTS" id="PR00452">
    <property type="entry name" value="SH3DOMAIN"/>
</dbReference>
<evidence type="ECO:0000256" key="12">
    <source>
        <dbReference type="ARBA" id="ARBA00022843"/>
    </source>
</evidence>
<gene>
    <name evidence="18" type="ORF">BEMITA_LOCUS5258</name>
</gene>
<keyword evidence="11" id="KW-0862">Zinc</keyword>
<feature type="domain" description="SH3" evidence="16">
    <location>
        <begin position="457"/>
        <end position="518"/>
    </location>
</feature>
<dbReference type="CDD" id="cd11783">
    <property type="entry name" value="SH3_SH3RF_3"/>
    <property type="match status" value="1"/>
</dbReference>
<dbReference type="PROSITE" id="PS50089">
    <property type="entry name" value="ZF_RING_2"/>
    <property type="match status" value="1"/>
</dbReference>
<evidence type="ECO:0000256" key="15">
    <source>
        <dbReference type="SAM" id="MobiDB-lite"/>
    </source>
</evidence>
<dbReference type="EMBL" id="OU963864">
    <property type="protein sequence ID" value="CAH0386097.1"/>
    <property type="molecule type" value="Genomic_DNA"/>
</dbReference>
<dbReference type="SUPFAM" id="SSF57850">
    <property type="entry name" value="RING/U-box"/>
    <property type="match status" value="1"/>
</dbReference>
<dbReference type="GO" id="GO:0061630">
    <property type="term" value="F:ubiquitin protein ligase activity"/>
    <property type="evidence" value="ECO:0007669"/>
    <property type="project" value="UniProtKB-EC"/>
</dbReference>
<evidence type="ECO:0000256" key="7">
    <source>
        <dbReference type="ARBA" id="ARBA00022723"/>
    </source>
</evidence>
<feature type="domain" description="SH3" evidence="16">
    <location>
        <begin position="695"/>
        <end position="754"/>
    </location>
</feature>
<evidence type="ECO:0000256" key="9">
    <source>
        <dbReference type="ARBA" id="ARBA00022771"/>
    </source>
</evidence>
<evidence type="ECO:0000256" key="2">
    <source>
        <dbReference type="ARBA" id="ARBA00004906"/>
    </source>
</evidence>
<dbReference type="InterPro" id="IPR001841">
    <property type="entry name" value="Znf_RING"/>
</dbReference>
<evidence type="ECO:0000256" key="6">
    <source>
        <dbReference type="ARBA" id="ARBA00022679"/>
    </source>
</evidence>
<dbReference type="PRINTS" id="PR00499">
    <property type="entry name" value="P67PHOX"/>
</dbReference>
<dbReference type="FunFam" id="3.30.40.10:FF:000077">
    <property type="entry name" value="E3 ubiquitin-protein ligase SH3RF1 isoform X1"/>
    <property type="match status" value="1"/>
</dbReference>
<dbReference type="InterPro" id="IPR035816">
    <property type="entry name" value="SH3RF1/SH3RF3_SH3_4"/>
</dbReference>
<dbReference type="InterPro" id="IPR001452">
    <property type="entry name" value="SH3_domain"/>
</dbReference>
<dbReference type="Pfam" id="PF00018">
    <property type="entry name" value="SH3_1"/>
    <property type="match status" value="3"/>
</dbReference>
<dbReference type="InterPro" id="IPR017907">
    <property type="entry name" value="Znf_RING_CS"/>
</dbReference>
<feature type="domain" description="SH3" evidence="16">
    <location>
        <begin position="152"/>
        <end position="211"/>
    </location>
</feature>
<dbReference type="Proteomes" id="UP001152759">
    <property type="component" value="Chromosome 3"/>
</dbReference>
<accession>A0A9P0EZY6</accession>
<dbReference type="Gene3D" id="2.30.30.40">
    <property type="entry name" value="SH3 Domains"/>
    <property type="match status" value="4"/>
</dbReference>
<dbReference type="AlphaFoldDB" id="A0A9P0EZY6"/>
<dbReference type="PROSITE" id="PS50002">
    <property type="entry name" value="SH3"/>
    <property type="match status" value="4"/>
</dbReference>
<feature type="compositionally biased region" description="Low complexity" evidence="15">
    <location>
        <begin position="341"/>
        <end position="377"/>
    </location>
</feature>
<evidence type="ECO:0000256" key="14">
    <source>
        <dbReference type="PROSITE-ProRule" id="PRU00192"/>
    </source>
</evidence>
<evidence type="ECO:0000313" key="19">
    <source>
        <dbReference type="Proteomes" id="UP001152759"/>
    </source>
</evidence>
<evidence type="ECO:0000256" key="3">
    <source>
        <dbReference type="ARBA" id="ARBA00008649"/>
    </source>
</evidence>
<dbReference type="InterPro" id="IPR028502">
    <property type="entry name" value="SH3RF3_RING-HC_Zfn"/>
</dbReference>
<evidence type="ECO:0000256" key="11">
    <source>
        <dbReference type="ARBA" id="ARBA00022833"/>
    </source>
</evidence>
<comment type="similarity">
    <text evidence="3">Belongs to the SH3RF family.</text>
</comment>
<comment type="pathway">
    <text evidence="2">Protein modification; protein ubiquitination.</text>
</comment>
<feature type="domain" description="SH3" evidence="16">
    <location>
        <begin position="214"/>
        <end position="275"/>
    </location>
</feature>
<dbReference type="SUPFAM" id="SSF50044">
    <property type="entry name" value="SH3-domain"/>
    <property type="match status" value="4"/>
</dbReference>
<feature type="region of interest" description="Disordered" evidence="15">
    <location>
        <begin position="545"/>
        <end position="567"/>
    </location>
</feature>
<dbReference type="PANTHER" id="PTHR14167">
    <property type="entry name" value="SH3 DOMAIN-CONTAINING"/>
    <property type="match status" value="1"/>
</dbReference>
<keyword evidence="10" id="KW-0833">Ubl conjugation pathway</keyword>
<evidence type="ECO:0000256" key="10">
    <source>
        <dbReference type="ARBA" id="ARBA00022786"/>
    </source>
</evidence>
<evidence type="ECO:0000256" key="1">
    <source>
        <dbReference type="ARBA" id="ARBA00000900"/>
    </source>
</evidence>
<dbReference type="InterPro" id="IPR018957">
    <property type="entry name" value="Znf_C3HC4_RING-type"/>
</dbReference>
<dbReference type="PROSITE" id="PS00518">
    <property type="entry name" value="ZF_RING_1"/>
    <property type="match status" value="1"/>
</dbReference>
<dbReference type="InterPro" id="IPR050384">
    <property type="entry name" value="Endophilin_SH3RF"/>
</dbReference>
<evidence type="ECO:0000256" key="4">
    <source>
        <dbReference type="ARBA" id="ARBA00012483"/>
    </source>
</evidence>
<dbReference type="CDD" id="cd11785">
    <property type="entry name" value="SH3_SH3RF_C"/>
    <property type="match status" value="1"/>
</dbReference>
<feature type="domain" description="RING-type" evidence="17">
    <location>
        <begin position="12"/>
        <end position="53"/>
    </location>
</feature>
<keyword evidence="5 14" id="KW-0728">SH3 domain</keyword>
<keyword evidence="6" id="KW-0808">Transferase</keyword>
<feature type="compositionally biased region" description="Polar residues" evidence="15">
    <location>
        <begin position="378"/>
        <end position="403"/>
    </location>
</feature>
<keyword evidence="12" id="KW-0832">Ubl conjugation</keyword>
<dbReference type="CDD" id="cd11787">
    <property type="entry name" value="SH3_SH3RF_2"/>
    <property type="match status" value="1"/>
</dbReference>
<evidence type="ECO:0000256" key="5">
    <source>
        <dbReference type="ARBA" id="ARBA00022443"/>
    </source>
</evidence>
<dbReference type="FunFam" id="2.30.30.40:FF:000091">
    <property type="entry name" value="Putative E3 ubiquitin-protein ligase SH3RF1"/>
    <property type="match status" value="1"/>
</dbReference>
<dbReference type="SMART" id="SM00184">
    <property type="entry name" value="RING"/>
    <property type="match status" value="1"/>
</dbReference>
<feature type="region of interest" description="Disordered" evidence="15">
    <location>
        <begin position="284"/>
        <end position="448"/>
    </location>
</feature>
<dbReference type="CDD" id="cd16750">
    <property type="entry name" value="RING-HC_SH3RF3"/>
    <property type="match status" value="1"/>
</dbReference>
<keyword evidence="9 13" id="KW-0863">Zinc-finger</keyword>
<dbReference type="EC" id="2.3.2.27" evidence="4"/>
<dbReference type="InterPro" id="IPR036028">
    <property type="entry name" value="SH3-like_dom_sf"/>
</dbReference>
<dbReference type="Pfam" id="PF00097">
    <property type="entry name" value="zf-C3HC4"/>
    <property type="match status" value="1"/>
</dbReference>
<evidence type="ECO:0000259" key="17">
    <source>
        <dbReference type="PROSITE" id="PS50089"/>
    </source>
</evidence>
<sequence length="754" mass="82919">MDECTLNDLLECSVCLERLDTSSKVLPCQHTFCRKCLEEIYSSHKELRCPECRVLVDCKIEELPPNVLLMRILEGMKNANGTRPKRNSLGPSTPTNHRFVPSAVSNNSLIMTSSVHSSPSQPMQASSKLTPFHASSEQARTYVNTKPVLFLPNQPHARAMYDYSSSEPGYLSFKKGDVILLRKKIDSEWCQGDCGGTSGVFPLSYVNVLIPLPMHNPQCKALFDFRRSDDEEGCLTFSKGEVITVIRRVDENWAEGKLGSRIGIFPISFVEMNSVARSLMKLSSNAQPGPSRIAPPTPTFRGCDATYPNGDSPKLDASHQSATPTSLPSVLPTQGASDLASPSSPSSCSSTTTTPNTTSSNSSSPNTSPSSSDSTPTHRSPINRHSFTAFSSQLTPQHYPNQRHSAEVLRDPVSSPQENALELRPSTHQTNSSGLNRHNSHRHRRSTSTDVAHHSLFLPAPYIALFPYKPQKEDELELRKGNMYTVTERCQDGWYKGTSNRTQKSGVFPGNYVAPAKSLPALQAQLRGLGRNQVVVTPSTVAPRTGVSYTRTSTHNGKPQGTPKVSSSIENNTLAANSLGGMVVIGPPNCSILTSPKALDKSKGKMEKRSVSLMKRFTIMKKSKSPPPMSYSMDNPVFEDGSSPPTSSQHRHVHVRSDSCPSQLLATASADSSSRMLSPYNSHRVKPKERSNVLNHFPRFRCIVPYPPNSEIELELQVGDIIYVHKKREDGWYKGTQQRTGRTGLFPASFVESF</sequence>
<dbReference type="PANTHER" id="PTHR14167:SF51">
    <property type="entry name" value="RING-TYPE E3 UBIQUITIN TRANSFERASE"/>
    <property type="match status" value="1"/>
</dbReference>
<keyword evidence="8" id="KW-0677">Repeat</keyword>
<feature type="region of interest" description="Disordered" evidence="15">
    <location>
        <begin position="637"/>
        <end position="660"/>
    </location>
</feature>
<evidence type="ECO:0000256" key="13">
    <source>
        <dbReference type="PROSITE-ProRule" id="PRU00175"/>
    </source>
</evidence>
<feature type="compositionally biased region" description="Polar residues" evidence="15">
    <location>
        <begin position="318"/>
        <end position="336"/>
    </location>
</feature>
<name>A0A9P0EZY6_BEMTA</name>
<comment type="catalytic activity">
    <reaction evidence="1">
        <text>S-ubiquitinyl-[E2 ubiquitin-conjugating enzyme]-L-cysteine + [acceptor protein]-L-lysine = [E2 ubiquitin-conjugating enzyme]-L-cysteine + N(6)-ubiquitinyl-[acceptor protein]-L-lysine.</text>
        <dbReference type="EC" id="2.3.2.27"/>
    </reaction>
</comment>
<dbReference type="GO" id="GO:0008270">
    <property type="term" value="F:zinc ion binding"/>
    <property type="evidence" value="ECO:0007669"/>
    <property type="project" value="UniProtKB-KW"/>
</dbReference>
<dbReference type="Gene3D" id="3.30.40.10">
    <property type="entry name" value="Zinc/RING finger domain, C3HC4 (zinc finger)"/>
    <property type="match status" value="1"/>
</dbReference>
<organism evidence="18 19">
    <name type="scientific">Bemisia tabaci</name>
    <name type="common">Sweetpotato whitefly</name>
    <name type="synonym">Aleurodes tabaci</name>
    <dbReference type="NCBI Taxonomy" id="7038"/>
    <lineage>
        <taxon>Eukaryota</taxon>
        <taxon>Metazoa</taxon>
        <taxon>Ecdysozoa</taxon>
        <taxon>Arthropoda</taxon>
        <taxon>Hexapoda</taxon>
        <taxon>Insecta</taxon>
        <taxon>Pterygota</taxon>
        <taxon>Neoptera</taxon>
        <taxon>Paraneoptera</taxon>
        <taxon>Hemiptera</taxon>
        <taxon>Sternorrhyncha</taxon>
        <taxon>Aleyrodoidea</taxon>
        <taxon>Aleyrodidae</taxon>
        <taxon>Aleyrodinae</taxon>
        <taxon>Bemisia</taxon>
    </lineage>
</organism>
<dbReference type="SMART" id="SM00326">
    <property type="entry name" value="SH3"/>
    <property type="match status" value="4"/>
</dbReference>
<dbReference type="FunFam" id="2.30.30.40:FF:000001">
    <property type="entry name" value="Sorbin and SH3 domain-containing protein 1 isoform 2"/>
    <property type="match status" value="1"/>
</dbReference>
<keyword evidence="19" id="KW-1185">Reference proteome</keyword>
<evidence type="ECO:0000259" key="16">
    <source>
        <dbReference type="PROSITE" id="PS50002"/>
    </source>
</evidence>
<evidence type="ECO:0000256" key="8">
    <source>
        <dbReference type="ARBA" id="ARBA00022737"/>
    </source>
</evidence>
<reference evidence="18" key="1">
    <citation type="submission" date="2021-12" db="EMBL/GenBank/DDBJ databases">
        <authorList>
            <person name="King R."/>
        </authorList>
    </citation>
    <scope>NUCLEOTIDE SEQUENCE</scope>
</reference>
<dbReference type="Pfam" id="PF14604">
    <property type="entry name" value="SH3_9"/>
    <property type="match status" value="1"/>
</dbReference>